<dbReference type="InterPro" id="IPR019999">
    <property type="entry name" value="Anth_synth_I-like"/>
</dbReference>
<evidence type="ECO:0000259" key="17">
    <source>
        <dbReference type="Pfam" id="PF04715"/>
    </source>
</evidence>
<evidence type="ECO:0000256" key="8">
    <source>
        <dbReference type="ARBA" id="ARBA00022723"/>
    </source>
</evidence>
<comment type="catalytic activity">
    <reaction evidence="14 15">
        <text>chorismate + L-glutamine = anthranilate + pyruvate + L-glutamate + H(+)</text>
        <dbReference type="Rhea" id="RHEA:21732"/>
        <dbReference type="ChEBI" id="CHEBI:15361"/>
        <dbReference type="ChEBI" id="CHEBI:15378"/>
        <dbReference type="ChEBI" id="CHEBI:16567"/>
        <dbReference type="ChEBI" id="CHEBI:29748"/>
        <dbReference type="ChEBI" id="CHEBI:29985"/>
        <dbReference type="ChEBI" id="CHEBI:58359"/>
        <dbReference type="EC" id="4.1.3.27"/>
    </reaction>
</comment>
<dbReference type="GO" id="GO:0046872">
    <property type="term" value="F:metal ion binding"/>
    <property type="evidence" value="ECO:0007669"/>
    <property type="project" value="UniProtKB-KW"/>
</dbReference>
<keyword evidence="10 15" id="KW-0460">Magnesium</keyword>
<dbReference type="InterPro" id="IPR005256">
    <property type="entry name" value="Anth_synth_I_PabB"/>
</dbReference>
<sequence>MSLQTDFASFSEDSSHFKTIPIIESFSVDTLTPVQLVEKLQEDIVYLLESQDETSAWSRYSFIGLDPFLTIKEERGRFHACDQKQKKLYSASQLKDVLEWMSETYSIKAPELDIPFTGGAVGYLSYDLMPLIEPSIKGHSKETEMAKCLLFVCRTMIAYDHELKKLHFIHYTRLEGSENREEKRRIFKKGKEELKQLTQRLSDRKTPKELFLPQGRHTAPSFEGIQSTYEKSRFLADVDRLKEYIKAGDIFQGVLSQRFDIPVKVGSFELYRVLRMINPSPYMYYMRLPDRDLVGSSPERLIHVQNGHLEIHPIAGTRKRGGDQAEDKRLERELLADEKEKAEHYMLVDLARNDIGRVAEYGSVQVPEFTKIVSFSHVMHIISIVTGTLKAGVHPVDALMSAFPAGTLTGAPKIRAIQLLNELEPEPRETYGGCIAYIGFDGNIDSCITIRTMSVKNGVASIQAGAGIVADSVPEKEWEETCNKAGALLKTIQIAEETFLEKGEDGNERTAEIMR</sequence>
<organism evidence="18 19">
    <name type="scientific">Bacillus licheniformis</name>
    <dbReference type="NCBI Taxonomy" id="1402"/>
    <lineage>
        <taxon>Bacteria</taxon>
        <taxon>Bacillati</taxon>
        <taxon>Bacillota</taxon>
        <taxon>Bacilli</taxon>
        <taxon>Bacillales</taxon>
        <taxon>Bacillaceae</taxon>
        <taxon>Bacillus</taxon>
    </lineage>
</organism>
<dbReference type="SUPFAM" id="SSF56322">
    <property type="entry name" value="ADC synthase"/>
    <property type="match status" value="1"/>
</dbReference>
<dbReference type="Pfam" id="PF04715">
    <property type="entry name" value="Anth_synt_I_N"/>
    <property type="match status" value="1"/>
</dbReference>
<comment type="cofactor">
    <cofactor evidence="1 15">
        <name>Mg(2+)</name>
        <dbReference type="ChEBI" id="CHEBI:18420"/>
    </cofactor>
</comment>
<evidence type="ECO:0000256" key="11">
    <source>
        <dbReference type="ARBA" id="ARBA00023141"/>
    </source>
</evidence>
<dbReference type="AlphaFoldDB" id="A0A415JED8"/>
<keyword evidence="11 15" id="KW-0057">Aromatic amino acid biosynthesis</keyword>
<evidence type="ECO:0000259" key="16">
    <source>
        <dbReference type="Pfam" id="PF00425"/>
    </source>
</evidence>
<dbReference type="Gene3D" id="3.60.120.10">
    <property type="entry name" value="Anthranilate synthase"/>
    <property type="match status" value="1"/>
</dbReference>
<evidence type="ECO:0000256" key="5">
    <source>
        <dbReference type="ARBA" id="ARBA00012266"/>
    </source>
</evidence>
<evidence type="ECO:0000256" key="14">
    <source>
        <dbReference type="ARBA" id="ARBA00047683"/>
    </source>
</evidence>
<evidence type="ECO:0000256" key="2">
    <source>
        <dbReference type="ARBA" id="ARBA00004873"/>
    </source>
</evidence>
<keyword evidence="7 15" id="KW-0028">Amino-acid biosynthesis</keyword>
<dbReference type="Proteomes" id="UP000435910">
    <property type="component" value="Unassembled WGS sequence"/>
</dbReference>
<proteinExistence type="inferred from homology"/>
<dbReference type="EMBL" id="NILC01000009">
    <property type="protein sequence ID" value="TWL32234.1"/>
    <property type="molecule type" value="Genomic_DNA"/>
</dbReference>
<name>A0A415JED8_BACLI</name>
<dbReference type="PANTHER" id="PTHR11236:SF48">
    <property type="entry name" value="ISOCHORISMATE SYNTHASE MENF"/>
    <property type="match status" value="1"/>
</dbReference>
<evidence type="ECO:0000256" key="1">
    <source>
        <dbReference type="ARBA" id="ARBA00001946"/>
    </source>
</evidence>
<dbReference type="GO" id="GO:0004049">
    <property type="term" value="F:anthranilate synthase activity"/>
    <property type="evidence" value="ECO:0007669"/>
    <property type="project" value="UniProtKB-EC"/>
</dbReference>
<gene>
    <name evidence="15" type="primary">trpE</name>
    <name evidence="18" type="ORF">CHCC16736_2622</name>
</gene>
<feature type="domain" description="Anthranilate synthase component I N-terminal" evidence="17">
    <location>
        <begin position="29"/>
        <end position="167"/>
    </location>
</feature>
<comment type="caution">
    <text evidence="18">The sequence shown here is derived from an EMBL/GenBank/DDBJ whole genome shotgun (WGS) entry which is preliminary data.</text>
</comment>
<dbReference type="PRINTS" id="PR00095">
    <property type="entry name" value="ANTSNTHASEI"/>
</dbReference>
<keyword evidence="12 15" id="KW-0456">Lyase</keyword>
<reference evidence="18 19" key="1">
    <citation type="submission" date="2019-06" db="EMBL/GenBank/DDBJ databases">
        <title>Genome sequence analysis of &gt;100 Bacillus licheniformis strains suggests intrinsic resistance to this species.</title>
        <authorList>
            <person name="Wels M."/>
            <person name="Siezen R.J."/>
            <person name="Johansen E."/>
            <person name="Stuer-Lauridsen B."/>
            <person name="Bjerre K."/>
            <person name="Nielsen B.K.K."/>
        </authorList>
    </citation>
    <scope>NUCLEOTIDE SEQUENCE [LARGE SCALE GENOMIC DNA]</scope>
    <source>
        <strain evidence="18 19">BAC-16736</strain>
    </source>
</reference>
<dbReference type="PANTHER" id="PTHR11236">
    <property type="entry name" value="AMINOBENZOATE/ANTHRANILATE SYNTHASE"/>
    <property type="match status" value="1"/>
</dbReference>
<dbReference type="UniPathway" id="UPA00035">
    <property type="reaction ID" value="UER00040"/>
</dbReference>
<comment type="subunit">
    <text evidence="4 15">Heterotetramer consisting of two non-identical subunits: a beta subunit (TrpG) and a large alpha subunit (TrpE).</text>
</comment>
<keyword evidence="8 15" id="KW-0479">Metal-binding</keyword>
<accession>A0A415JED8</accession>
<dbReference type="GO" id="GO:0000162">
    <property type="term" value="P:L-tryptophan biosynthetic process"/>
    <property type="evidence" value="ECO:0007669"/>
    <property type="project" value="UniProtKB-UniPathway"/>
</dbReference>
<evidence type="ECO:0000256" key="6">
    <source>
        <dbReference type="ARBA" id="ARBA00020653"/>
    </source>
</evidence>
<evidence type="ECO:0000256" key="15">
    <source>
        <dbReference type="RuleBase" id="RU364045"/>
    </source>
</evidence>
<evidence type="ECO:0000313" key="18">
    <source>
        <dbReference type="EMBL" id="TWL32234.1"/>
    </source>
</evidence>
<keyword evidence="9 15" id="KW-0822">Tryptophan biosynthesis</keyword>
<dbReference type="InterPro" id="IPR015890">
    <property type="entry name" value="Chorismate_C"/>
</dbReference>
<dbReference type="EC" id="4.1.3.27" evidence="5 15"/>
<evidence type="ECO:0000256" key="12">
    <source>
        <dbReference type="ARBA" id="ARBA00023239"/>
    </source>
</evidence>
<dbReference type="Pfam" id="PF00425">
    <property type="entry name" value="Chorismate_bind"/>
    <property type="match status" value="1"/>
</dbReference>
<dbReference type="InterPro" id="IPR005801">
    <property type="entry name" value="ADC_synthase"/>
</dbReference>
<evidence type="ECO:0000256" key="9">
    <source>
        <dbReference type="ARBA" id="ARBA00022822"/>
    </source>
</evidence>
<protein>
    <recommendedName>
        <fullName evidence="6 15">Anthranilate synthase component 1</fullName>
        <ecNumber evidence="5 15">4.1.3.27</ecNumber>
    </recommendedName>
</protein>
<comment type="similarity">
    <text evidence="3 15">Belongs to the anthranilate synthase component I family.</text>
</comment>
<evidence type="ECO:0000256" key="13">
    <source>
        <dbReference type="ARBA" id="ARBA00025634"/>
    </source>
</evidence>
<feature type="domain" description="Chorismate-utilising enzyme C-terminal" evidence="16">
    <location>
        <begin position="231"/>
        <end position="484"/>
    </location>
</feature>
<dbReference type="RefSeq" id="WP_044789888.1">
    <property type="nucleotide sequence ID" value="NZ_BOQW01000002.1"/>
</dbReference>
<evidence type="ECO:0000256" key="3">
    <source>
        <dbReference type="ARBA" id="ARBA00009562"/>
    </source>
</evidence>
<evidence type="ECO:0000256" key="4">
    <source>
        <dbReference type="ARBA" id="ARBA00011575"/>
    </source>
</evidence>
<evidence type="ECO:0000256" key="10">
    <source>
        <dbReference type="ARBA" id="ARBA00022842"/>
    </source>
</evidence>
<evidence type="ECO:0000313" key="19">
    <source>
        <dbReference type="Proteomes" id="UP000435910"/>
    </source>
</evidence>
<dbReference type="NCBIfam" id="TIGR00564">
    <property type="entry name" value="trpE_most"/>
    <property type="match status" value="1"/>
</dbReference>
<comment type="function">
    <text evidence="13 15">Part of a heterotetrameric complex that catalyzes the two-step biosynthesis of anthranilate, an intermediate in the biosynthesis of L-tryptophan. In the first step, the glutamine-binding beta subunit (TrpG) of anthranilate synthase (AS) provides the glutamine amidotransferase activity which generates ammonia as a substrate that, along with chorismate, is used in the second step, catalyzed by the large alpha subunit of AS (TrpE) to produce anthranilate. In the absence of TrpG, TrpE can synthesize anthranilate directly from chorismate and high concentrations of ammonia.</text>
</comment>
<comment type="pathway">
    <text evidence="2 15">Amino-acid biosynthesis; L-tryptophan biosynthesis; L-tryptophan from chorismate: step 1/5.</text>
</comment>
<dbReference type="InterPro" id="IPR006805">
    <property type="entry name" value="Anth_synth_I_N"/>
</dbReference>
<evidence type="ECO:0000256" key="7">
    <source>
        <dbReference type="ARBA" id="ARBA00022605"/>
    </source>
</evidence>